<accession>A0ACC3A369</accession>
<dbReference type="EMBL" id="JAPDRQ010000116">
    <property type="protein sequence ID" value="KAJ9654622.1"/>
    <property type="molecule type" value="Genomic_DNA"/>
</dbReference>
<keyword evidence="2" id="KW-1185">Reference proteome</keyword>
<evidence type="ECO:0000313" key="2">
    <source>
        <dbReference type="Proteomes" id="UP001172386"/>
    </source>
</evidence>
<organism evidence="1 2">
    <name type="scientific">Neophaeococcomyces mojaviensis</name>
    <dbReference type="NCBI Taxonomy" id="3383035"/>
    <lineage>
        <taxon>Eukaryota</taxon>
        <taxon>Fungi</taxon>
        <taxon>Dikarya</taxon>
        <taxon>Ascomycota</taxon>
        <taxon>Pezizomycotina</taxon>
        <taxon>Eurotiomycetes</taxon>
        <taxon>Chaetothyriomycetidae</taxon>
        <taxon>Chaetothyriales</taxon>
        <taxon>Chaetothyriales incertae sedis</taxon>
        <taxon>Neophaeococcomyces</taxon>
    </lineage>
</organism>
<dbReference type="Proteomes" id="UP001172386">
    <property type="component" value="Unassembled WGS sequence"/>
</dbReference>
<gene>
    <name evidence="1" type="ORF">H2198_006368</name>
</gene>
<protein>
    <submittedName>
        <fullName evidence="1">Uncharacterized protein</fullName>
    </submittedName>
</protein>
<sequence length="245" mass="27338">MTVDLSVYTNHCAINLQSQIQAADLFKPMASLLLGVLLKGKIVCVLSDKVHLQSITRKKHATKMTDASTQSDLTGDGPRHYQTLTHSTQKPNRRNYHHSRKSKKNNKKKQDQEPESKGIYDATDEAFTAEVAKMRISAKQIPFLQPDHPVAIKSAASFSTLFDSGLGSATARAVKDDLEEAERYFGGMRKALEARLQLSRELEWKMRELNMVVGVSGDGTGSMEAERERVVEQVKVLRARWIAGV</sequence>
<proteinExistence type="predicted"/>
<comment type="caution">
    <text evidence="1">The sequence shown here is derived from an EMBL/GenBank/DDBJ whole genome shotgun (WGS) entry which is preliminary data.</text>
</comment>
<evidence type="ECO:0000313" key="1">
    <source>
        <dbReference type="EMBL" id="KAJ9654622.1"/>
    </source>
</evidence>
<reference evidence="1" key="1">
    <citation type="submission" date="2022-10" db="EMBL/GenBank/DDBJ databases">
        <title>Culturing micro-colonial fungi from biological soil crusts in the Mojave desert and describing Neophaeococcomyces mojavensis, and introducing the new genera and species Taxawa tesnikishii.</title>
        <authorList>
            <person name="Kurbessoian T."/>
            <person name="Stajich J.E."/>
        </authorList>
    </citation>
    <scope>NUCLEOTIDE SEQUENCE</scope>
    <source>
        <strain evidence="1">JES_112</strain>
    </source>
</reference>
<name>A0ACC3A369_9EURO</name>